<dbReference type="PANTHER" id="PTHR30511:SF0">
    <property type="entry name" value="ALANINE RACEMASE, CATABOLIC-RELATED"/>
    <property type="match status" value="1"/>
</dbReference>
<evidence type="ECO:0000256" key="3">
    <source>
        <dbReference type="ARBA" id="ARBA00023235"/>
    </source>
</evidence>
<dbReference type="Proteomes" id="UP001595826">
    <property type="component" value="Unassembled WGS sequence"/>
</dbReference>
<organism evidence="5 6">
    <name type="scientific">Polaribacter marinivivus</name>
    <dbReference type="NCBI Taxonomy" id="1524260"/>
    <lineage>
        <taxon>Bacteria</taxon>
        <taxon>Pseudomonadati</taxon>
        <taxon>Bacteroidota</taxon>
        <taxon>Flavobacteriia</taxon>
        <taxon>Flavobacteriales</taxon>
        <taxon>Flavobacteriaceae</taxon>
    </lineage>
</organism>
<name>A0ABV8R5D9_9FLAO</name>
<dbReference type="InterPro" id="IPR029066">
    <property type="entry name" value="PLP-binding_barrel"/>
</dbReference>
<dbReference type="InterPro" id="IPR001608">
    <property type="entry name" value="Ala_racemase_N"/>
</dbReference>
<gene>
    <name evidence="5" type="primary">alr</name>
    <name evidence="5" type="ORF">ACFOWD_02025</name>
</gene>
<dbReference type="PANTHER" id="PTHR30511">
    <property type="entry name" value="ALANINE RACEMASE"/>
    <property type="match status" value="1"/>
</dbReference>
<keyword evidence="6" id="KW-1185">Reference proteome</keyword>
<evidence type="ECO:0000313" key="5">
    <source>
        <dbReference type="EMBL" id="MFC4267669.1"/>
    </source>
</evidence>
<sequence>MTNNHVTVLEIDAKALAHNLNYFKQKLQPTTKILAVVKAFGYGSDGVKVAQFLQDKVDYFAVAYAHEGIALREANVKTPILVLHPQIPNLQSIVDYKLEPNLYNFKIFDAFLTLADEIPLMNYPVHIKFNTGLNRLGFWHNDIPKIIESLHKTNHVKVQSLFSHLAASEDLEEKEFTINQLNNFAYIAKQFYKHLDYEPMLHILNTSGVVNYAKAQFDMVRVGIGLYGFGNDDKETAELKNTHNLKSIISQIHLIEPGETVGYNRAFVAKRHSKTATIPVGHADGLSRKLGNKNGYVLINNQKAKIIGNVCMDMIMVDVTKIDCKEGDEVIIFNNQEMLNHISKVSETIVYETLTAISQRVKKMLKK</sequence>
<feature type="domain" description="Alanine racemase C-terminal" evidence="4">
    <location>
        <begin position="242"/>
        <end position="366"/>
    </location>
</feature>
<dbReference type="SUPFAM" id="SSF50621">
    <property type="entry name" value="Alanine racemase C-terminal domain-like"/>
    <property type="match status" value="1"/>
</dbReference>
<dbReference type="EMBL" id="JBHSCY010000001">
    <property type="protein sequence ID" value="MFC4267669.1"/>
    <property type="molecule type" value="Genomic_DNA"/>
</dbReference>
<dbReference type="InterPro" id="IPR009006">
    <property type="entry name" value="Ala_racemase/Decarboxylase_C"/>
</dbReference>
<dbReference type="Gene3D" id="3.20.20.10">
    <property type="entry name" value="Alanine racemase"/>
    <property type="match status" value="1"/>
</dbReference>
<evidence type="ECO:0000313" key="6">
    <source>
        <dbReference type="Proteomes" id="UP001595826"/>
    </source>
</evidence>
<reference evidence="6" key="1">
    <citation type="journal article" date="2019" name="Int. J. Syst. Evol. Microbiol.">
        <title>The Global Catalogue of Microorganisms (GCM) 10K type strain sequencing project: providing services to taxonomists for standard genome sequencing and annotation.</title>
        <authorList>
            <consortium name="The Broad Institute Genomics Platform"/>
            <consortium name="The Broad Institute Genome Sequencing Center for Infectious Disease"/>
            <person name="Wu L."/>
            <person name="Ma J."/>
        </authorList>
    </citation>
    <scope>NUCLEOTIDE SEQUENCE [LARGE SCALE GENOMIC DNA]</scope>
    <source>
        <strain evidence="6">CECT 8655</strain>
    </source>
</reference>
<keyword evidence="3 5" id="KW-0413">Isomerase</keyword>
<dbReference type="NCBIfam" id="TIGR00492">
    <property type="entry name" value="alr"/>
    <property type="match status" value="1"/>
</dbReference>
<keyword evidence="2" id="KW-0663">Pyridoxal phosphate</keyword>
<dbReference type="RefSeq" id="WP_377407684.1">
    <property type="nucleotide sequence ID" value="NZ_JBHSCY010000001.1"/>
</dbReference>
<accession>A0ABV8R5D9</accession>
<dbReference type="SMART" id="SM01005">
    <property type="entry name" value="Ala_racemase_C"/>
    <property type="match status" value="1"/>
</dbReference>
<dbReference type="PRINTS" id="PR00992">
    <property type="entry name" value="ALARACEMASE"/>
</dbReference>
<dbReference type="Pfam" id="PF00842">
    <property type="entry name" value="Ala_racemase_C"/>
    <property type="match status" value="1"/>
</dbReference>
<dbReference type="SUPFAM" id="SSF51419">
    <property type="entry name" value="PLP-binding barrel"/>
    <property type="match status" value="1"/>
</dbReference>
<dbReference type="InterPro" id="IPR000821">
    <property type="entry name" value="Ala_racemase"/>
</dbReference>
<evidence type="ECO:0000256" key="1">
    <source>
        <dbReference type="ARBA" id="ARBA00001933"/>
    </source>
</evidence>
<comment type="cofactor">
    <cofactor evidence="1">
        <name>pyridoxal 5'-phosphate</name>
        <dbReference type="ChEBI" id="CHEBI:597326"/>
    </cofactor>
</comment>
<dbReference type="GO" id="GO:0008784">
    <property type="term" value="F:alanine racemase activity"/>
    <property type="evidence" value="ECO:0007669"/>
    <property type="project" value="UniProtKB-EC"/>
</dbReference>
<protein>
    <submittedName>
        <fullName evidence="5">Alanine racemase</fullName>
        <ecNumber evidence="5">5.1.1.1</ecNumber>
    </submittedName>
</protein>
<dbReference type="CDD" id="cd00430">
    <property type="entry name" value="PLPDE_III_AR"/>
    <property type="match status" value="1"/>
</dbReference>
<dbReference type="EC" id="5.1.1.1" evidence="5"/>
<evidence type="ECO:0000259" key="4">
    <source>
        <dbReference type="SMART" id="SM01005"/>
    </source>
</evidence>
<dbReference type="Pfam" id="PF01168">
    <property type="entry name" value="Ala_racemase_N"/>
    <property type="match status" value="1"/>
</dbReference>
<dbReference type="Gene3D" id="2.40.37.10">
    <property type="entry name" value="Lyase, Ornithine Decarboxylase, Chain A, domain 1"/>
    <property type="match status" value="1"/>
</dbReference>
<proteinExistence type="predicted"/>
<evidence type="ECO:0000256" key="2">
    <source>
        <dbReference type="ARBA" id="ARBA00022898"/>
    </source>
</evidence>
<comment type="caution">
    <text evidence="5">The sequence shown here is derived from an EMBL/GenBank/DDBJ whole genome shotgun (WGS) entry which is preliminary data.</text>
</comment>
<dbReference type="InterPro" id="IPR011079">
    <property type="entry name" value="Ala_racemase_C"/>
</dbReference>